<dbReference type="InterPro" id="IPR018392">
    <property type="entry name" value="LysM"/>
</dbReference>
<dbReference type="PANTHER" id="PTHR33308:SF9">
    <property type="entry name" value="PEPTIDOGLYCAN HYDROLASE FLGJ"/>
    <property type="match status" value="1"/>
</dbReference>
<feature type="domain" description="LysM" evidence="6">
    <location>
        <begin position="352"/>
        <end position="395"/>
    </location>
</feature>
<proteinExistence type="predicted"/>
<evidence type="ECO:0000313" key="8">
    <source>
        <dbReference type="Proteomes" id="UP000295164"/>
    </source>
</evidence>
<keyword evidence="3" id="KW-0378">Hydrolase</keyword>
<keyword evidence="5" id="KW-0732">Signal</keyword>
<gene>
    <name evidence="7" type="ORF">E0486_05555</name>
</gene>
<accession>A0A4R4E7M5</accession>
<organism evidence="7 8">
    <name type="scientific">Flaviaesturariibacter aridisoli</name>
    <dbReference type="NCBI Taxonomy" id="2545761"/>
    <lineage>
        <taxon>Bacteria</taxon>
        <taxon>Pseudomonadati</taxon>
        <taxon>Bacteroidota</taxon>
        <taxon>Chitinophagia</taxon>
        <taxon>Chitinophagales</taxon>
        <taxon>Chitinophagaceae</taxon>
        <taxon>Flaviaestuariibacter</taxon>
    </lineage>
</organism>
<reference evidence="7 8" key="1">
    <citation type="submission" date="2019-03" db="EMBL/GenBank/DDBJ databases">
        <authorList>
            <person name="Kim M.K.M."/>
        </authorList>
    </citation>
    <scope>NUCLEOTIDE SEQUENCE [LARGE SCALE GENOMIC DNA]</scope>
    <source>
        <strain evidence="7 8">17J68-15</strain>
    </source>
</reference>
<dbReference type="EMBL" id="SKFH01000005">
    <property type="protein sequence ID" value="TCZ73748.1"/>
    <property type="molecule type" value="Genomic_DNA"/>
</dbReference>
<dbReference type="GO" id="GO:0042742">
    <property type="term" value="P:defense response to bacterium"/>
    <property type="evidence" value="ECO:0007669"/>
    <property type="project" value="UniProtKB-KW"/>
</dbReference>
<evidence type="ECO:0000256" key="1">
    <source>
        <dbReference type="ARBA" id="ARBA00022529"/>
    </source>
</evidence>
<keyword evidence="1" id="KW-0929">Antimicrobial</keyword>
<dbReference type="InterPro" id="IPR036779">
    <property type="entry name" value="LysM_dom_sf"/>
</dbReference>
<evidence type="ECO:0000259" key="6">
    <source>
        <dbReference type="PROSITE" id="PS51782"/>
    </source>
</evidence>
<name>A0A4R4E7M5_9BACT</name>
<dbReference type="InterPro" id="IPR002901">
    <property type="entry name" value="MGlyc_endo_b_GlcNAc-like_dom"/>
</dbReference>
<dbReference type="Gene3D" id="1.10.530.10">
    <property type="match status" value="1"/>
</dbReference>
<comment type="caution">
    <text evidence="7">The sequence shown here is derived from an EMBL/GenBank/DDBJ whole genome shotgun (WGS) entry which is preliminary data.</text>
</comment>
<dbReference type="Gene3D" id="3.10.350.10">
    <property type="entry name" value="LysM domain"/>
    <property type="match status" value="2"/>
</dbReference>
<dbReference type="PANTHER" id="PTHR33308">
    <property type="entry name" value="PEPTIDOGLYCAN HYDROLASE FLGJ"/>
    <property type="match status" value="1"/>
</dbReference>
<dbReference type="SUPFAM" id="SSF54106">
    <property type="entry name" value="LysM domain"/>
    <property type="match status" value="2"/>
</dbReference>
<feature type="chain" id="PRO_5021011700" description="Peptidoglycan hydrolase" evidence="5">
    <location>
        <begin position="21"/>
        <end position="398"/>
    </location>
</feature>
<keyword evidence="8" id="KW-1185">Reference proteome</keyword>
<dbReference type="SMART" id="SM00047">
    <property type="entry name" value="LYZ2"/>
    <property type="match status" value="1"/>
</dbReference>
<dbReference type="PROSITE" id="PS51782">
    <property type="entry name" value="LYSM"/>
    <property type="match status" value="2"/>
</dbReference>
<feature type="domain" description="LysM" evidence="6">
    <location>
        <begin position="277"/>
        <end position="321"/>
    </location>
</feature>
<dbReference type="OrthoDB" id="977752at2"/>
<sequence>MKKGSLSILLLLLLCAPTFAQNSPAVRAYIDRYRDIAIAEELRTGVPAAITLAQGIHESSAGKSDLVTRSNNHFGIKCKTEWTGARVYHDDDARGECFRSYEAPEQSYRDHSDFLKNRSPYRALFQLDPTDFEGWAYGLKKAGYATNPKYPQILIKIIRDYNLQDYTLMALGRKPKPDADMAVLNNSGSNDAQFTAQVQSTATVAPPKASRYPAGIFRINETPVIHVPKGTSFVAFASQQGIALTYLFDFNDMKPLDVADRDMLIFLQRKKRSGASDLHVAQEGETLWEVAQSEGVRMDALLEYNGLGYNRAFVAGELIALSGKASKPEFTPAAGSAASAAPATPVAAPEFFMHKVQPKETLFSLAKKYGVRVEDIQQWNNLPSSGLKVGQEVRIKKS</sequence>
<protein>
    <recommendedName>
        <fullName evidence="4">Peptidoglycan hydrolase</fullName>
    </recommendedName>
</protein>
<evidence type="ECO:0000256" key="5">
    <source>
        <dbReference type="SAM" id="SignalP"/>
    </source>
</evidence>
<dbReference type="GO" id="GO:0031640">
    <property type="term" value="P:killing of cells of another organism"/>
    <property type="evidence" value="ECO:0007669"/>
    <property type="project" value="UniProtKB-KW"/>
</dbReference>
<dbReference type="GO" id="GO:0004040">
    <property type="term" value="F:amidase activity"/>
    <property type="evidence" value="ECO:0007669"/>
    <property type="project" value="InterPro"/>
</dbReference>
<feature type="signal peptide" evidence="5">
    <location>
        <begin position="1"/>
        <end position="20"/>
    </location>
</feature>
<dbReference type="SMART" id="SM00257">
    <property type="entry name" value="LysM"/>
    <property type="match status" value="2"/>
</dbReference>
<evidence type="ECO:0000256" key="4">
    <source>
        <dbReference type="ARBA" id="ARBA00032108"/>
    </source>
</evidence>
<dbReference type="CDD" id="cd00118">
    <property type="entry name" value="LysM"/>
    <property type="match status" value="2"/>
</dbReference>
<dbReference type="RefSeq" id="WP_131851153.1">
    <property type="nucleotide sequence ID" value="NZ_SKFH01000005.1"/>
</dbReference>
<dbReference type="Pfam" id="PF01832">
    <property type="entry name" value="Glucosaminidase"/>
    <property type="match status" value="1"/>
</dbReference>
<evidence type="ECO:0000256" key="2">
    <source>
        <dbReference type="ARBA" id="ARBA00022638"/>
    </source>
</evidence>
<evidence type="ECO:0000313" key="7">
    <source>
        <dbReference type="EMBL" id="TCZ73748.1"/>
    </source>
</evidence>
<keyword evidence="2" id="KW-0081">Bacteriolytic enzyme</keyword>
<dbReference type="InterPro" id="IPR051056">
    <property type="entry name" value="Glycosyl_Hydrolase_73"/>
</dbReference>
<dbReference type="Pfam" id="PF01476">
    <property type="entry name" value="LysM"/>
    <property type="match status" value="2"/>
</dbReference>
<evidence type="ECO:0000256" key="3">
    <source>
        <dbReference type="ARBA" id="ARBA00022801"/>
    </source>
</evidence>
<dbReference type="Proteomes" id="UP000295164">
    <property type="component" value="Unassembled WGS sequence"/>
</dbReference>
<dbReference type="AlphaFoldDB" id="A0A4R4E7M5"/>